<organism evidence="9">
    <name type="scientific">mine drainage metagenome</name>
    <dbReference type="NCBI Taxonomy" id="410659"/>
    <lineage>
        <taxon>unclassified sequences</taxon>
        <taxon>metagenomes</taxon>
        <taxon>ecological metagenomes</taxon>
    </lineage>
</organism>
<proteinExistence type="predicted"/>
<dbReference type="InterPro" id="IPR007272">
    <property type="entry name" value="Sulf_transp_TsuA/YedE"/>
</dbReference>
<protein>
    <submittedName>
        <fullName evidence="9">Putative inner membrane protein</fullName>
    </submittedName>
</protein>
<keyword evidence="4" id="KW-0997">Cell inner membrane</keyword>
<comment type="subcellular location">
    <subcellularLocation>
        <location evidence="1">Cell inner membrane</location>
        <topology evidence="1">Multi-pass membrane protein</topology>
    </subcellularLocation>
</comment>
<keyword evidence="5 8" id="KW-0812">Transmembrane</keyword>
<dbReference type="EMBL" id="MLJW01000256">
    <property type="protein sequence ID" value="OIQ91544.1"/>
    <property type="molecule type" value="Genomic_DNA"/>
</dbReference>
<keyword evidence="6 8" id="KW-1133">Transmembrane helix</keyword>
<evidence type="ECO:0000256" key="2">
    <source>
        <dbReference type="ARBA" id="ARBA00022448"/>
    </source>
</evidence>
<evidence type="ECO:0000256" key="3">
    <source>
        <dbReference type="ARBA" id="ARBA00022475"/>
    </source>
</evidence>
<evidence type="ECO:0000256" key="8">
    <source>
        <dbReference type="SAM" id="Phobius"/>
    </source>
</evidence>
<dbReference type="GO" id="GO:0005886">
    <property type="term" value="C:plasma membrane"/>
    <property type="evidence" value="ECO:0007669"/>
    <property type="project" value="UniProtKB-SubCell"/>
</dbReference>
<feature type="transmembrane region" description="Helical" evidence="8">
    <location>
        <begin position="139"/>
        <end position="162"/>
    </location>
</feature>
<name>A0A1J5R6D3_9ZZZZ</name>
<feature type="transmembrane region" description="Helical" evidence="8">
    <location>
        <begin position="109"/>
        <end position="127"/>
    </location>
</feature>
<evidence type="ECO:0000256" key="4">
    <source>
        <dbReference type="ARBA" id="ARBA00022519"/>
    </source>
</evidence>
<dbReference type="Pfam" id="PF04143">
    <property type="entry name" value="Sulf_transp"/>
    <property type="match status" value="1"/>
</dbReference>
<evidence type="ECO:0000256" key="5">
    <source>
        <dbReference type="ARBA" id="ARBA00022692"/>
    </source>
</evidence>
<gene>
    <name evidence="9" type="ORF">GALL_265550</name>
</gene>
<keyword evidence="7 8" id="KW-0472">Membrane</keyword>
<dbReference type="PANTHER" id="PTHR30574">
    <property type="entry name" value="INNER MEMBRANE PROTEIN YEDE"/>
    <property type="match status" value="1"/>
</dbReference>
<sequence length="168" mass="17084">MKTPRPLWNPYVAGVVLGLGLLATFVVTGNGYGATGATTRATAVLAGSVAPSLVAPHTYLHSSFVAGLDAWIVWEVVGLAFGALVGSVLAGRFKFEVDGPRQAGRTRRLVLALLGGTASGFGARLALGCTSGLGLSGAATLAASGFLFLIGFFIAGALFGTLTQGWWK</sequence>
<feature type="transmembrane region" description="Helical" evidence="8">
    <location>
        <begin position="70"/>
        <end position="89"/>
    </location>
</feature>
<evidence type="ECO:0000256" key="7">
    <source>
        <dbReference type="ARBA" id="ARBA00023136"/>
    </source>
</evidence>
<dbReference type="AlphaFoldDB" id="A0A1J5R6D3"/>
<comment type="caution">
    <text evidence="9">The sequence shown here is derived from an EMBL/GenBank/DDBJ whole genome shotgun (WGS) entry which is preliminary data.</text>
</comment>
<evidence type="ECO:0000256" key="6">
    <source>
        <dbReference type="ARBA" id="ARBA00022989"/>
    </source>
</evidence>
<evidence type="ECO:0000313" key="9">
    <source>
        <dbReference type="EMBL" id="OIQ91544.1"/>
    </source>
</evidence>
<reference evidence="9" key="1">
    <citation type="submission" date="2016-10" db="EMBL/GenBank/DDBJ databases">
        <title>Sequence of Gallionella enrichment culture.</title>
        <authorList>
            <person name="Poehlein A."/>
            <person name="Muehling M."/>
            <person name="Daniel R."/>
        </authorList>
    </citation>
    <scope>NUCLEOTIDE SEQUENCE</scope>
</reference>
<keyword evidence="2" id="KW-0813">Transport</keyword>
<dbReference type="PANTHER" id="PTHR30574:SF1">
    <property type="entry name" value="SULPHUR TRANSPORT DOMAIN-CONTAINING PROTEIN"/>
    <property type="match status" value="1"/>
</dbReference>
<accession>A0A1J5R6D3</accession>
<keyword evidence="3" id="KW-1003">Cell membrane</keyword>
<evidence type="ECO:0000256" key="1">
    <source>
        <dbReference type="ARBA" id="ARBA00004429"/>
    </source>
</evidence>